<comment type="catalytic activity">
    <reaction evidence="1">
        <text>[E2 ubiquitin-conjugating enzyme]-S-ubiquitinyl-L-cysteine + [acceptor protein]-L-lysine = [E2 ubiquitin-conjugating enzyme]-L-cysteine + [acceptor protein]-N(6)-ubiquitinyl-L-lysine.</text>
        <dbReference type="EC" id="2.3.2.31"/>
    </reaction>
</comment>
<feature type="domain" description="RING-type" evidence="13">
    <location>
        <begin position="192"/>
        <end position="226"/>
    </location>
</feature>
<evidence type="ECO:0000313" key="17">
    <source>
        <dbReference type="Proteomes" id="UP000288859"/>
    </source>
</evidence>
<name>A0A438MT73_EXOME</name>
<dbReference type="PANTHER" id="PTHR11685">
    <property type="entry name" value="RBR FAMILY RING FINGER AND IBR DOMAIN-CONTAINING"/>
    <property type="match status" value="1"/>
</dbReference>
<dbReference type="InterPro" id="IPR047548">
    <property type="entry name" value="Rcat_RBR_RNF14"/>
</dbReference>
<evidence type="ECO:0000256" key="5">
    <source>
        <dbReference type="ARBA" id="ARBA00022723"/>
    </source>
</evidence>
<evidence type="ECO:0000259" key="15">
    <source>
        <dbReference type="PROSITE" id="PS51873"/>
    </source>
</evidence>
<dbReference type="OrthoDB" id="1431934at2759"/>
<dbReference type="Gene3D" id="1.20.120.1750">
    <property type="match status" value="1"/>
</dbReference>
<comment type="pathway">
    <text evidence="2">Protein modification; protein ubiquitination.</text>
</comment>
<dbReference type="PROSITE" id="PS50089">
    <property type="entry name" value="ZF_RING_2"/>
    <property type="match status" value="1"/>
</dbReference>
<dbReference type="CDD" id="cd20354">
    <property type="entry name" value="Rcat_RBR_RNF14"/>
    <property type="match status" value="1"/>
</dbReference>
<dbReference type="InterPro" id="IPR006575">
    <property type="entry name" value="RWD_dom"/>
</dbReference>
<feature type="region of interest" description="Disordered" evidence="12">
    <location>
        <begin position="698"/>
        <end position="737"/>
    </location>
</feature>
<dbReference type="InterPro" id="IPR013083">
    <property type="entry name" value="Znf_RING/FYVE/PHD"/>
</dbReference>
<dbReference type="Proteomes" id="UP000288859">
    <property type="component" value="Unassembled WGS sequence"/>
</dbReference>
<dbReference type="Gene3D" id="3.30.40.10">
    <property type="entry name" value="Zinc/RING finger domain, C3HC4 (zinc finger)"/>
    <property type="match status" value="1"/>
</dbReference>
<dbReference type="SMART" id="SM00591">
    <property type="entry name" value="RWD"/>
    <property type="match status" value="1"/>
</dbReference>
<dbReference type="PROSITE" id="PS51873">
    <property type="entry name" value="TRIAD"/>
    <property type="match status" value="1"/>
</dbReference>
<feature type="domain" description="RWD" evidence="14">
    <location>
        <begin position="14"/>
        <end position="155"/>
    </location>
</feature>
<keyword evidence="5" id="KW-0479">Metal-binding</keyword>
<dbReference type="CDD" id="cd23820">
    <property type="entry name" value="RWD_RNF14"/>
    <property type="match status" value="1"/>
</dbReference>
<feature type="compositionally biased region" description="Basic and acidic residues" evidence="12">
    <location>
        <begin position="642"/>
        <end position="651"/>
    </location>
</feature>
<evidence type="ECO:0000256" key="8">
    <source>
        <dbReference type="ARBA" id="ARBA00022786"/>
    </source>
</evidence>
<proteinExistence type="inferred from homology"/>
<dbReference type="InterPro" id="IPR044066">
    <property type="entry name" value="TRIAD_supradom"/>
</dbReference>
<feature type="compositionally biased region" description="Pro residues" evidence="12">
    <location>
        <begin position="578"/>
        <end position="591"/>
    </location>
</feature>
<keyword evidence="6" id="KW-0677">Repeat</keyword>
<evidence type="ECO:0000256" key="7">
    <source>
        <dbReference type="ARBA" id="ARBA00022771"/>
    </source>
</evidence>
<protein>
    <recommendedName>
        <fullName evidence="3">RBR-type E3 ubiquitin transferase</fullName>
        <ecNumber evidence="3">2.3.2.31</ecNumber>
    </recommendedName>
</protein>
<dbReference type="PROSITE" id="PS50908">
    <property type="entry name" value="RWD"/>
    <property type="match status" value="1"/>
</dbReference>
<feature type="compositionally biased region" description="Low complexity" evidence="12">
    <location>
        <begin position="568"/>
        <end position="577"/>
    </location>
</feature>
<feature type="domain" description="RING-type" evidence="15">
    <location>
        <begin position="188"/>
        <end position="458"/>
    </location>
</feature>
<dbReference type="Pfam" id="PF01485">
    <property type="entry name" value="IBR"/>
    <property type="match status" value="1"/>
</dbReference>
<evidence type="ECO:0000256" key="3">
    <source>
        <dbReference type="ARBA" id="ARBA00012251"/>
    </source>
</evidence>
<dbReference type="VEuPathDB" id="FungiDB:PV10_04127"/>
<feature type="compositionally biased region" description="Acidic residues" evidence="12">
    <location>
        <begin position="702"/>
        <end position="715"/>
    </location>
</feature>
<evidence type="ECO:0000259" key="13">
    <source>
        <dbReference type="PROSITE" id="PS50089"/>
    </source>
</evidence>
<feature type="region of interest" description="Disordered" evidence="12">
    <location>
        <begin position="566"/>
        <end position="686"/>
    </location>
</feature>
<evidence type="ECO:0000313" key="16">
    <source>
        <dbReference type="EMBL" id="RVX66274.1"/>
    </source>
</evidence>
<dbReference type="CDD" id="cd23134">
    <property type="entry name" value="RING-HC_ITT1-like"/>
    <property type="match status" value="1"/>
</dbReference>
<dbReference type="Pfam" id="PF22191">
    <property type="entry name" value="IBR_1"/>
    <property type="match status" value="1"/>
</dbReference>
<keyword evidence="7 11" id="KW-0863">Zinc-finger</keyword>
<dbReference type="InterPro" id="IPR017907">
    <property type="entry name" value="Znf_RING_CS"/>
</dbReference>
<dbReference type="InterPro" id="IPR016135">
    <property type="entry name" value="UBQ-conjugating_enzyme/RWD"/>
</dbReference>
<accession>A0A438MT73</accession>
<dbReference type="EC" id="2.3.2.31" evidence="3"/>
<dbReference type="GO" id="GO:0016567">
    <property type="term" value="P:protein ubiquitination"/>
    <property type="evidence" value="ECO:0007669"/>
    <property type="project" value="InterPro"/>
</dbReference>
<dbReference type="FunFam" id="3.30.40.10:FF:000416">
    <property type="entry name" value="RBR-type E3 ubiquitin transferase"/>
    <property type="match status" value="1"/>
</dbReference>
<keyword evidence="9" id="KW-0862">Zinc</keyword>
<reference evidence="16 17" key="1">
    <citation type="submission" date="2017-03" db="EMBL/GenBank/DDBJ databases">
        <title>Genomes of endolithic fungi from Antarctica.</title>
        <authorList>
            <person name="Coleine C."/>
            <person name="Masonjones S."/>
            <person name="Stajich J.E."/>
        </authorList>
    </citation>
    <scope>NUCLEOTIDE SEQUENCE [LARGE SCALE GENOMIC DNA]</scope>
    <source>
        <strain evidence="16 17">CCFEE 6314</strain>
    </source>
</reference>
<feature type="compositionally biased region" description="Acidic residues" evidence="12">
    <location>
        <begin position="319"/>
        <end position="333"/>
    </location>
</feature>
<evidence type="ECO:0000259" key="14">
    <source>
        <dbReference type="PROSITE" id="PS50908"/>
    </source>
</evidence>
<feature type="region of interest" description="Disordered" evidence="12">
    <location>
        <begin position="488"/>
        <end position="512"/>
    </location>
</feature>
<keyword evidence="8" id="KW-0833">Ubl conjugation pathway</keyword>
<comment type="caution">
    <text evidence="16">The sequence shown here is derived from an EMBL/GenBank/DDBJ whole genome shotgun (WGS) entry which is preliminary data.</text>
</comment>
<dbReference type="InterPro" id="IPR031127">
    <property type="entry name" value="E3_UB_ligase_RBR"/>
</dbReference>
<evidence type="ECO:0000256" key="9">
    <source>
        <dbReference type="ARBA" id="ARBA00022833"/>
    </source>
</evidence>
<dbReference type="SMART" id="SM00647">
    <property type="entry name" value="IBR"/>
    <property type="match status" value="2"/>
</dbReference>
<feature type="compositionally biased region" description="Low complexity" evidence="12">
    <location>
        <begin position="600"/>
        <end position="609"/>
    </location>
</feature>
<evidence type="ECO:0000256" key="12">
    <source>
        <dbReference type="SAM" id="MobiDB-lite"/>
    </source>
</evidence>
<dbReference type="Pfam" id="PF05773">
    <property type="entry name" value="RWD"/>
    <property type="match status" value="1"/>
</dbReference>
<evidence type="ECO:0000256" key="1">
    <source>
        <dbReference type="ARBA" id="ARBA00001798"/>
    </source>
</evidence>
<sequence>MTDDNDSSEDERTEEISSIQSIFPEIVIDPSQPYNLSLDLSVTPLQPLTVFFKPATETTPPVLPQLPQVLRDQPAVQDESHQISHLPPLSLLITLPEGYPATKPPLVSISCQSKWLSQQILDRLTKDCENKWEEYGQQPVVFALIADLKTESEDAFGLAGTKVSLSSDLQLALLDFDLKAKREEFEKETFDCGICLEPKKGTSCHKMLTCGHVFCVSCLQDFYNSCITEGDVDSVKCLSPDCGKDDPNTQQRKRNRKQDRGLNPSELLQIPLEQEVVQRYVYLKRKKRLEADKNTIYCPREWCQGAAKSKRHPKPSDPMNEEDSSDESEDEGPDPTKVSSEPLDLEALPMSQRLSVCEDCDFAFCCVCRKGWHGELARCSPRRQKEITEEEAASLAYLNKYSTPCPTCNVRAQKILGCNHMKCFQCGTHFCYLCSAFLMPANPYAHFNDVASSCYQRLWVLEAGDGEGVDVNAHFNPDELAAEWAVEAAAAEADAHQEAPAPNAPNAPPVPEAQAPADLLLEEDDTSDEEPAPDVRRHERNMHIEFVNFAGPHGQNAQRVMLPERPRPAGAGAVAPLGPGPPPPPAPNPPAPRRRRRRGAAQQRNRNAGPGIHQAHAGRNNHPPAGVLGRNGNNGPNHARGAHADGPRHINGEVNAPAVQRGNPTPEAPEPAAPGHQMAGMPLDLRPFNAQALENFLRLAEADQEDEWDSDELDDDHFGDIDHDPFPLEPAARRRRW</sequence>
<feature type="region of interest" description="Disordered" evidence="12">
    <location>
        <begin position="308"/>
        <end position="343"/>
    </location>
</feature>
<dbReference type="SUPFAM" id="SSF57850">
    <property type="entry name" value="RING/U-box"/>
    <property type="match status" value="2"/>
</dbReference>
<comment type="similarity">
    <text evidence="10">Belongs to the RBR family. RNF14 subfamily.</text>
</comment>
<organism evidence="16 17">
    <name type="scientific">Exophiala mesophila</name>
    <name type="common">Black yeast-like fungus</name>
    <dbReference type="NCBI Taxonomy" id="212818"/>
    <lineage>
        <taxon>Eukaryota</taxon>
        <taxon>Fungi</taxon>
        <taxon>Dikarya</taxon>
        <taxon>Ascomycota</taxon>
        <taxon>Pezizomycotina</taxon>
        <taxon>Eurotiomycetes</taxon>
        <taxon>Chaetothyriomycetidae</taxon>
        <taxon>Chaetothyriales</taxon>
        <taxon>Herpotrichiellaceae</taxon>
        <taxon>Exophiala</taxon>
    </lineage>
</organism>
<dbReference type="AlphaFoldDB" id="A0A438MT73"/>
<evidence type="ECO:0000256" key="4">
    <source>
        <dbReference type="ARBA" id="ARBA00022679"/>
    </source>
</evidence>
<evidence type="ECO:0000256" key="10">
    <source>
        <dbReference type="ARBA" id="ARBA00044508"/>
    </source>
</evidence>
<evidence type="ECO:0000256" key="6">
    <source>
        <dbReference type="ARBA" id="ARBA00022737"/>
    </source>
</evidence>
<gene>
    <name evidence="16" type="ORF">B0A52_10201</name>
</gene>
<dbReference type="EMBL" id="NAJM01000065">
    <property type="protein sequence ID" value="RVX66274.1"/>
    <property type="molecule type" value="Genomic_DNA"/>
</dbReference>
<dbReference type="Gene3D" id="3.10.110.10">
    <property type="entry name" value="Ubiquitin Conjugating Enzyme"/>
    <property type="match status" value="1"/>
</dbReference>
<dbReference type="GO" id="GO:0061630">
    <property type="term" value="F:ubiquitin protein ligase activity"/>
    <property type="evidence" value="ECO:0007669"/>
    <property type="project" value="UniProtKB-EC"/>
</dbReference>
<dbReference type="GO" id="GO:0008270">
    <property type="term" value="F:zinc ion binding"/>
    <property type="evidence" value="ECO:0007669"/>
    <property type="project" value="UniProtKB-KW"/>
</dbReference>
<feature type="compositionally biased region" description="Basic and acidic residues" evidence="12">
    <location>
        <begin position="716"/>
        <end position="726"/>
    </location>
</feature>
<feature type="region of interest" description="Disordered" evidence="12">
    <location>
        <begin position="245"/>
        <end position="266"/>
    </location>
</feature>
<feature type="compositionally biased region" description="Pro residues" evidence="12">
    <location>
        <begin position="502"/>
        <end position="511"/>
    </location>
</feature>
<dbReference type="InterPro" id="IPR001841">
    <property type="entry name" value="Znf_RING"/>
</dbReference>
<dbReference type="InterPro" id="IPR002867">
    <property type="entry name" value="IBR_dom"/>
</dbReference>
<keyword evidence="4" id="KW-0808">Transferase</keyword>
<dbReference type="PROSITE" id="PS00518">
    <property type="entry name" value="ZF_RING_1"/>
    <property type="match status" value="1"/>
</dbReference>
<dbReference type="SUPFAM" id="SSF54495">
    <property type="entry name" value="UBC-like"/>
    <property type="match status" value="1"/>
</dbReference>
<evidence type="ECO:0000256" key="2">
    <source>
        <dbReference type="ARBA" id="ARBA00004906"/>
    </source>
</evidence>
<evidence type="ECO:0000256" key="11">
    <source>
        <dbReference type="PROSITE-ProRule" id="PRU00175"/>
    </source>
</evidence>